<dbReference type="GO" id="GO:0004540">
    <property type="term" value="F:RNA nuclease activity"/>
    <property type="evidence" value="ECO:0007669"/>
    <property type="project" value="InterPro"/>
</dbReference>
<feature type="compositionally biased region" description="Basic residues" evidence="1">
    <location>
        <begin position="235"/>
        <end position="250"/>
    </location>
</feature>
<dbReference type="InterPro" id="IPR021139">
    <property type="entry name" value="NYN"/>
</dbReference>
<reference evidence="3 4" key="1">
    <citation type="submission" date="2020-08" db="EMBL/GenBank/DDBJ databases">
        <title>Genomic Encyclopedia of Type Strains, Phase IV (KMG-IV): sequencing the most valuable type-strain genomes for metagenomic binning, comparative biology and taxonomic classification.</title>
        <authorList>
            <person name="Goeker M."/>
        </authorList>
    </citation>
    <scope>NUCLEOTIDE SEQUENCE [LARGE SCALE GENOMIC DNA]</scope>
    <source>
        <strain evidence="3 4">DSM 100039</strain>
    </source>
</reference>
<dbReference type="Pfam" id="PF01936">
    <property type="entry name" value="NYN"/>
    <property type="match status" value="1"/>
</dbReference>
<dbReference type="InterPro" id="IPR025605">
    <property type="entry name" value="OST-HTH/LOTUS_dom"/>
</dbReference>
<protein>
    <submittedName>
        <fullName evidence="3">Uncharacterized LabA/DUF88 family protein</fullName>
    </submittedName>
</protein>
<feature type="region of interest" description="Disordered" evidence="1">
    <location>
        <begin position="230"/>
        <end position="250"/>
    </location>
</feature>
<feature type="domain" description="HTH OST-type" evidence="2">
    <location>
        <begin position="165"/>
        <end position="239"/>
    </location>
</feature>
<evidence type="ECO:0000259" key="2">
    <source>
        <dbReference type="PROSITE" id="PS51644"/>
    </source>
</evidence>
<dbReference type="Pfam" id="PF12872">
    <property type="entry name" value="OST-HTH"/>
    <property type="match status" value="1"/>
</dbReference>
<gene>
    <name evidence="3" type="ORF">HNQ71_000068</name>
</gene>
<dbReference type="Gene3D" id="3.40.50.1010">
    <property type="entry name" value="5'-nuclease"/>
    <property type="match status" value="1"/>
</dbReference>
<dbReference type="PANTHER" id="PTHR35811:SF1">
    <property type="entry name" value="HTH OST-TYPE DOMAIN-CONTAINING PROTEIN"/>
    <property type="match status" value="1"/>
</dbReference>
<dbReference type="CDD" id="cd11297">
    <property type="entry name" value="PIN_LabA-like_N_1"/>
    <property type="match status" value="1"/>
</dbReference>
<dbReference type="Gene3D" id="3.30.420.610">
    <property type="entry name" value="LOTUS domain-like"/>
    <property type="match status" value="1"/>
</dbReference>
<dbReference type="InterPro" id="IPR041966">
    <property type="entry name" value="LOTUS-like"/>
</dbReference>
<evidence type="ECO:0000256" key="1">
    <source>
        <dbReference type="SAM" id="MobiDB-lite"/>
    </source>
</evidence>
<dbReference type="EMBL" id="JACHEF010000001">
    <property type="protein sequence ID" value="MBB6407424.1"/>
    <property type="molecule type" value="Genomic_DNA"/>
</dbReference>
<evidence type="ECO:0000313" key="3">
    <source>
        <dbReference type="EMBL" id="MBB6407424.1"/>
    </source>
</evidence>
<dbReference type="Proteomes" id="UP000556329">
    <property type="component" value="Unassembled WGS sequence"/>
</dbReference>
<sequence length="250" mass="27524">MPTEPRSPRLAVLIDADNASAKIVDRLFEEIAKIGEASVRRIYGDFSNVRSKGWADVLSKHAIIPQQQFANTIGKNASDITLVIDAMDLLHSGRFDGFCLVSSDSDFTRLAARIREQGVDVFGFGEQKTPESFRQACRRFVYTENLLRGTANTHDSAPAAKPLQLPSAAMPMLKKVIGQMESEDGWVHLGTFGQQLSNLFSDFDPRSYGFSKLSDLVRNTDAFEIEAPKGGGMRIRTKPTAGKKVKNKAA</sequence>
<name>A0A841NWJ3_9HYPH</name>
<accession>A0A841NWJ3</accession>
<proteinExistence type="predicted"/>
<dbReference type="CDD" id="cd10146">
    <property type="entry name" value="LabA_like_C"/>
    <property type="match status" value="1"/>
</dbReference>
<keyword evidence="4" id="KW-1185">Reference proteome</keyword>
<dbReference type="PROSITE" id="PS51644">
    <property type="entry name" value="HTH_OST"/>
    <property type="match status" value="1"/>
</dbReference>
<organism evidence="3 4">
    <name type="scientific">Mesorhizobium sangaii</name>
    <dbReference type="NCBI Taxonomy" id="505389"/>
    <lineage>
        <taxon>Bacteria</taxon>
        <taxon>Pseudomonadati</taxon>
        <taxon>Pseudomonadota</taxon>
        <taxon>Alphaproteobacteria</taxon>
        <taxon>Hyphomicrobiales</taxon>
        <taxon>Phyllobacteriaceae</taxon>
        <taxon>Mesorhizobium</taxon>
    </lineage>
</organism>
<evidence type="ECO:0000313" key="4">
    <source>
        <dbReference type="Proteomes" id="UP000556329"/>
    </source>
</evidence>
<dbReference type="PANTHER" id="PTHR35811">
    <property type="entry name" value="SLR1870 PROTEIN"/>
    <property type="match status" value="1"/>
</dbReference>
<comment type="caution">
    <text evidence="3">The sequence shown here is derived from an EMBL/GenBank/DDBJ whole genome shotgun (WGS) entry which is preliminary data.</text>
</comment>
<dbReference type="AlphaFoldDB" id="A0A841NWJ3"/>
<dbReference type="RefSeq" id="WP_184870669.1">
    <property type="nucleotide sequence ID" value="NZ_JACHEF010000001.1"/>
</dbReference>